<dbReference type="EMBL" id="FOHX01000027">
    <property type="protein sequence ID" value="SEU46526.1"/>
    <property type="molecule type" value="Genomic_DNA"/>
</dbReference>
<dbReference type="OrthoDB" id="4322220at2"/>
<dbReference type="STRING" id="568860.SAMN05421811_12766"/>
<protein>
    <submittedName>
        <fullName evidence="1">Uncharacterized protein</fullName>
    </submittedName>
</protein>
<proteinExistence type="predicted"/>
<gene>
    <name evidence="1" type="ORF">SAMN05421811_12766</name>
</gene>
<name>A0A1I0LV50_9ACTN</name>
<organism evidence="1 2">
    <name type="scientific">Nonomuraea wenchangensis</name>
    <dbReference type="NCBI Taxonomy" id="568860"/>
    <lineage>
        <taxon>Bacteria</taxon>
        <taxon>Bacillati</taxon>
        <taxon>Actinomycetota</taxon>
        <taxon>Actinomycetes</taxon>
        <taxon>Streptosporangiales</taxon>
        <taxon>Streptosporangiaceae</taxon>
        <taxon>Nonomuraea</taxon>
    </lineage>
</organism>
<dbReference type="Proteomes" id="UP000199361">
    <property type="component" value="Unassembled WGS sequence"/>
</dbReference>
<reference evidence="1 2" key="1">
    <citation type="submission" date="2016-10" db="EMBL/GenBank/DDBJ databases">
        <authorList>
            <person name="de Groot N.N."/>
        </authorList>
    </citation>
    <scope>NUCLEOTIDE SEQUENCE [LARGE SCALE GENOMIC DNA]</scope>
    <source>
        <strain evidence="1 2">CGMCC 4.5598</strain>
    </source>
</reference>
<evidence type="ECO:0000313" key="2">
    <source>
        <dbReference type="Proteomes" id="UP000199361"/>
    </source>
</evidence>
<keyword evidence="2" id="KW-1185">Reference proteome</keyword>
<accession>A0A1I0LV50</accession>
<evidence type="ECO:0000313" key="1">
    <source>
        <dbReference type="EMBL" id="SEU46526.1"/>
    </source>
</evidence>
<dbReference type="RefSeq" id="WP_091094036.1">
    <property type="nucleotide sequence ID" value="NZ_FOHX01000027.1"/>
</dbReference>
<sequence>MSAPPVTAFAETAALYHLLNEDLAEARRIIGDMLPGERRVYAEQLERLRAMVGQSCEECGALTPAAEIVTVRPLGPNRLHLCRACAGMPSRGGEAG</sequence>
<dbReference type="AlphaFoldDB" id="A0A1I0LV50"/>